<dbReference type="PRINTS" id="PR01125">
    <property type="entry name" value="FMOXYGENASE5"/>
</dbReference>
<dbReference type="Proteomes" id="UP000235371">
    <property type="component" value="Unassembled WGS sequence"/>
</dbReference>
<comment type="catalytic activity">
    <reaction evidence="42">
        <text>N,N-dimethylaniline + NADPH + O2 + H(+) = N,N-dimethylaniline N-oxide + NADP(+) + H2O</text>
        <dbReference type="Rhea" id="RHEA:24468"/>
        <dbReference type="ChEBI" id="CHEBI:15377"/>
        <dbReference type="ChEBI" id="CHEBI:15378"/>
        <dbReference type="ChEBI" id="CHEBI:15379"/>
        <dbReference type="ChEBI" id="CHEBI:16269"/>
        <dbReference type="ChEBI" id="CHEBI:17735"/>
        <dbReference type="ChEBI" id="CHEBI:57783"/>
        <dbReference type="ChEBI" id="CHEBI:58349"/>
        <dbReference type="EC" id="1.14.13.8"/>
    </reaction>
    <physiologicalReaction direction="left-to-right" evidence="42">
        <dbReference type="Rhea" id="RHEA:24469"/>
    </physiologicalReaction>
</comment>
<evidence type="ECO:0000256" key="29">
    <source>
        <dbReference type="ARBA" id="ARBA00045722"/>
    </source>
</evidence>
<keyword evidence="12" id="KW-0256">Endoplasmic reticulum</keyword>
<keyword evidence="20" id="KW-0472">Membrane</keyword>
<comment type="similarity">
    <text evidence="4">Belongs to the FMO family.</text>
</comment>
<gene>
    <name evidence="44" type="ORF">K444DRAFT_566466</name>
</gene>
<evidence type="ECO:0000256" key="35">
    <source>
        <dbReference type="ARBA" id="ARBA00047864"/>
    </source>
</evidence>
<evidence type="ECO:0000256" key="25">
    <source>
        <dbReference type="ARBA" id="ARBA00034528"/>
    </source>
</evidence>
<comment type="catalytic activity">
    <reaction evidence="33">
        <text>heptan-2-one + NADPH + O2 + H(+) = pentyl acetate + NADP(+) + H2O</text>
        <dbReference type="Rhea" id="RHEA:54836"/>
        <dbReference type="ChEBI" id="CHEBI:5672"/>
        <dbReference type="ChEBI" id="CHEBI:15377"/>
        <dbReference type="ChEBI" id="CHEBI:15378"/>
        <dbReference type="ChEBI" id="CHEBI:15379"/>
        <dbReference type="ChEBI" id="CHEBI:57783"/>
        <dbReference type="ChEBI" id="CHEBI:58349"/>
        <dbReference type="ChEBI" id="CHEBI:87362"/>
    </reaction>
    <physiologicalReaction direction="left-to-right" evidence="33">
        <dbReference type="Rhea" id="RHEA:54837"/>
    </physiologicalReaction>
</comment>
<evidence type="ECO:0000256" key="2">
    <source>
        <dbReference type="ARBA" id="ARBA00004389"/>
    </source>
</evidence>
<keyword evidence="19" id="KW-0443">Lipid metabolism</keyword>
<proteinExistence type="inferred from homology"/>
<accession>A0A2J6T327</accession>
<evidence type="ECO:0000256" key="31">
    <source>
        <dbReference type="ARBA" id="ARBA00047338"/>
    </source>
</evidence>
<comment type="function">
    <text evidence="30">Broad spectrum monooxygenase that catalyzes the oxygenation of a wide variety of nitrogen- and sulfur-containing compounds including xenobiotics. Catalyzes the S-oxygenation of hypotaurine to produce taurine, an organic osmolyte involved in cell volume regulation as well as a variety of cytoprotective and developmental processes. In vitro, catalyzes the N-oxygenation of trimethylamine (TMA) to produce trimethylamine N-oxide (TMAO) and could therefore participate to the detoxification of this compound that is generated by the action of gut microbiota from dietary precursors such as choline, choline containing compounds, betaine or L-carnitine.</text>
</comment>
<evidence type="ECO:0000256" key="21">
    <source>
        <dbReference type="ARBA" id="ARBA00029725"/>
    </source>
</evidence>
<keyword evidence="16" id="KW-1133">Transmembrane helix</keyword>
<evidence type="ECO:0000256" key="30">
    <source>
        <dbReference type="ARBA" id="ARBA00045957"/>
    </source>
</evidence>
<keyword evidence="8" id="KW-0488">Methylation</keyword>
<dbReference type="PANTHER" id="PTHR23023">
    <property type="entry name" value="DIMETHYLANILINE MONOOXYGENASE"/>
    <property type="match status" value="1"/>
</dbReference>
<dbReference type="GO" id="GO:0006629">
    <property type="term" value="P:lipid metabolic process"/>
    <property type="evidence" value="ECO:0007669"/>
    <property type="project" value="UniProtKB-KW"/>
</dbReference>
<comment type="catalytic activity">
    <reaction evidence="41">
        <text>heptan-4-one + NADPH + O2 + H(+) = propyl butanoate + NADP(+) + H2O</text>
        <dbReference type="Rhea" id="RHEA:54852"/>
        <dbReference type="ChEBI" id="CHEBI:15377"/>
        <dbReference type="ChEBI" id="CHEBI:15378"/>
        <dbReference type="ChEBI" id="CHEBI:15379"/>
        <dbReference type="ChEBI" id="CHEBI:57783"/>
        <dbReference type="ChEBI" id="CHEBI:58349"/>
        <dbReference type="ChEBI" id="CHEBI:89484"/>
        <dbReference type="ChEBI" id="CHEBI:89719"/>
    </reaction>
    <physiologicalReaction direction="left-to-right" evidence="41">
        <dbReference type="Rhea" id="RHEA:54853"/>
    </physiologicalReaction>
</comment>
<evidence type="ECO:0000256" key="34">
    <source>
        <dbReference type="ARBA" id="ARBA00047855"/>
    </source>
</evidence>
<evidence type="ECO:0000256" key="37">
    <source>
        <dbReference type="ARBA" id="ARBA00048041"/>
    </source>
</evidence>
<evidence type="ECO:0000256" key="10">
    <source>
        <dbReference type="ARBA" id="ARBA00022630"/>
    </source>
</evidence>
<comment type="catalytic activity">
    <reaction evidence="43">
        <text>octan-3-one + NADPH + O2 + H(+) = pentyl propanoate + NADP(+) + H2O</text>
        <dbReference type="Rhea" id="RHEA:54840"/>
        <dbReference type="ChEBI" id="CHEBI:15377"/>
        <dbReference type="ChEBI" id="CHEBI:15378"/>
        <dbReference type="ChEBI" id="CHEBI:15379"/>
        <dbReference type="ChEBI" id="CHEBI:57783"/>
        <dbReference type="ChEBI" id="CHEBI:58349"/>
        <dbReference type="ChEBI" id="CHEBI:80946"/>
        <dbReference type="ChEBI" id="CHEBI:87373"/>
    </reaction>
    <physiologicalReaction direction="left-to-right" evidence="43">
        <dbReference type="Rhea" id="RHEA:54841"/>
    </physiologicalReaction>
</comment>
<keyword evidence="13" id="KW-0274">FAD</keyword>
<evidence type="ECO:0000256" key="42">
    <source>
        <dbReference type="ARBA" id="ARBA00049443"/>
    </source>
</evidence>
<evidence type="ECO:0000256" key="11">
    <source>
        <dbReference type="ARBA" id="ARBA00022692"/>
    </source>
</evidence>
<keyword evidence="45" id="KW-1185">Reference proteome</keyword>
<evidence type="ECO:0000256" key="4">
    <source>
        <dbReference type="ARBA" id="ARBA00009183"/>
    </source>
</evidence>
<sequence length="523" mass="57785">MTLKVLIVGAGVSGLTTLKECLAAGFEAIIFEAQGHIGGQWQYTDPDPVTGEVHSSIYQGTIFNSCRDTSSFSDFPMDPASYSVYTGHKQFVQYLHEYATFFNLMSHIKLGTRVMKCVQLEGGKWEITSSAEEGAKTGTYDALFACTGHNTTPFIPQFQGLADFKGQFIHSHVYRTPGAFEGKKVAVIGVGSSAVDIASELAPQAKALHVITRKGGWIIPRFVFGKPVEAFDSRFAATVLPSAITKWAQTKLCNLFIGDLPPKLKPKHGILKANPTVRSDFLEKIHVGLITPHRAGIEKFAEKGLLLTNGMELDVDVIIACTGYLIEFPYLPEDSYRAKKSLFIDSPNSVNLYELVTPPNYQNLFIIGILELPGPLPPMAEIQARWSVGILAKKFNLPTREQMSKSIEQFQQHLAKNYVHSDRHTVTIEPFQYADRLLRPLHANPSFSALFRKIFTSNPFRALSVLNAVYMSIPSSGQFRLLGEGADQEIAVASILRIAKGARELSKEEKEALRKMREGASVP</sequence>
<evidence type="ECO:0000256" key="40">
    <source>
        <dbReference type="ARBA" id="ARBA00048989"/>
    </source>
</evidence>
<evidence type="ECO:0000256" key="36">
    <source>
        <dbReference type="ARBA" id="ARBA00047977"/>
    </source>
</evidence>
<dbReference type="PRINTS" id="PR00370">
    <property type="entry name" value="FMOXYGENASE"/>
</dbReference>
<dbReference type="InterPro" id="IPR002257">
    <property type="entry name" value="Flavin_mOase_5"/>
</dbReference>
<comment type="catalytic activity">
    <reaction evidence="39">
        <text>octan-3-one + NADPH + O2 + H(+) = ethyl hexanoate + NADP(+) + H2O</text>
        <dbReference type="Rhea" id="RHEA:54856"/>
        <dbReference type="ChEBI" id="CHEBI:15377"/>
        <dbReference type="ChEBI" id="CHEBI:15378"/>
        <dbReference type="ChEBI" id="CHEBI:15379"/>
        <dbReference type="ChEBI" id="CHEBI:57783"/>
        <dbReference type="ChEBI" id="CHEBI:58349"/>
        <dbReference type="ChEBI" id="CHEBI:80946"/>
        <dbReference type="ChEBI" id="CHEBI:86055"/>
    </reaction>
    <physiologicalReaction direction="left-to-right" evidence="39">
        <dbReference type="Rhea" id="RHEA:54857"/>
    </physiologicalReaction>
</comment>
<keyword evidence="9" id="KW-0597">Phosphoprotein</keyword>
<comment type="catalytic activity">
    <reaction evidence="40">
        <text>(2E)-geranial + NADPH + O2 + H(+) = (1E)-2,6-dimethylhepta-1,5-dien-1-yl formate + NADP(+) + H2O</text>
        <dbReference type="Rhea" id="RHEA:54860"/>
        <dbReference type="ChEBI" id="CHEBI:15377"/>
        <dbReference type="ChEBI" id="CHEBI:15378"/>
        <dbReference type="ChEBI" id="CHEBI:15379"/>
        <dbReference type="ChEBI" id="CHEBI:16980"/>
        <dbReference type="ChEBI" id="CHEBI:57783"/>
        <dbReference type="ChEBI" id="CHEBI:58349"/>
        <dbReference type="ChEBI" id="CHEBI:138375"/>
    </reaction>
    <physiologicalReaction direction="left-to-right" evidence="40">
        <dbReference type="Rhea" id="RHEA:54861"/>
    </physiologicalReaction>
</comment>
<dbReference type="Gene3D" id="3.50.50.60">
    <property type="entry name" value="FAD/NAD(P)-binding domain"/>
    <property type="match status" value="1"/>
</dbReference>
<evidence type="ECO:0000256" key="43">
    <source>
        <dbReference type="ARBA" id="ARBA00049475"/>
    </source>
</evidence>
<evidence type="ECO:0000256" key="19">
    <source>
        <dbReference type="ARBA" id="ARBA00023098"/>
    </source>
</evidence>
<comment type="cofactor">
    <cofactor evidence="1">
        <name>FAD</name>
        <dbReference type="ChEBI" id="CHEBI:57692"/>
    </cofactor>
</comment>
<dbReference type="SUPFAM" id="SSF51905">
    <property type="entry name" value="FAD/NAD(P)-binding domain"/>
    <property type="match status" value="2"/>
</dbReference>
<dbReference type="GO" id="GO:0050660">
    <property type="term" value="F:flavin adenine dinucleotide binding"/>
    <property type="evidence" value="ECO:0007669"/>
    <property type="project" value="InterPro"/>
</dbReference>
<evidence type="ECO:0000256" key="7">
    <source>
        <dbReference type="ARBA" id="ARBA00019213"/>
    </source>
</evidence>
<evidence type="ECO:0000256" key="17">
    <source>
        <dbReference type="ARBA" id="ARBA00023002"/>
    </source>
</evidence>
<keyword evidence="14" id="KW-0492">Microsome</keyword>
<evidence type="ECO:0000256" key="41">
    <source>
        <dbReference type="ARBA" id="ARBA00048990"/>
    </source>
</evidence>
<dbReference type="OrthoDB" id="66881at2759"/>
<comment type="catalytic activity">
    <reaction evidence="32">
        <text>hexan-3-one + NADPH + O2 + H(+) = propyl propanoate + NADP(+) + H2O</text>
        <dbReference type="Rhea" id="RHEA:54848"/>
        <dbReference type="ChEBI" id="CHEBI:15377"/>
        <dbReference type="ChEBI" id="CHEBI:15378"/>
        <dbReference type="ChEBI" id="CHEBI:15379"/>
        <dbReference type="ChEBI" id="CHEBI:57783"/>
        <dbReference type="ChEBI" id="CHEBI:58349"/>
        <dbReference type="ChEBI" id="CHEBI:89828"/>
        <dbReference type="ChEBI" id="CHEBI:89891"/>
    </reaction>
    <physiologicalReaction direction="left-to-right" evidence="32">
        <dbReference type="Rhea" id="RHEA:54849"/>
    </physiologicalReaction>
</comment>
<keyword evidence="11" id="KW-0812">Transmembrane</keyword>
<evidence type="ECO:0000256" key="28">
    <source>
        <dbReference type="ARBA" id="ARBA00034561"/>
    </source>
</evidence>
<dbReference type="GO" id="GO:0016174">
    <property type="term" value="F:NAD(P)H oxidase H2O2-forming activity"/>
    <property type="evidence" value="ECO:0007669"/>
    <property type="project" value="UniProtKB-EC"/>
</dbReference>
<evidence type="ECO:0000256" key="6">
    <source>
        <dbReference type="ARBA" id="ARBA00012850"/>
    </source>
</evidence>
<evidence type="ECO:0000256" key="15">
    <source>
        <dbReference type="ARBA" id="ARBA00022857"/>
    </source>
</evidence>
<evidence type="ECO:0000256" key="26">
    <source>
        <dbReference type="ARBA" id="ARBA00034536"/>
    </source>
</evidence>
<evidence type="ECO:0000256" key="14">
    <source>
        <dbReference type="ARBA" id="ARBA00022848"/>
    </source>
</evidence>
<name>A0A2J6T327_9HELO</name>
<dbReference type="FunFam" id="3.50.50.60:FF:000159">
    <property type="entry name" value="Dimethylaniline monooxygenase [N-oxide-forming]"/>
    <property type="match status" value="1"/>
</dbReference>
<evidence type="ECO:0000256" key="38">
    <source>
        <dbReference type="ARBA" id="ARBA00048088"/>
    </source>
</evidence>
<dbReference type="InParanoid" id="A0A2J6T327"/>
<evidence type="ECO:0000256" key="5">
    <source>
        <dbReference type="ARBA" id="ARBA00012698"/>
    </source>
</evidence>
<keyword evidence="15" id="KW-0521">NADP</keyword>
<evidence type="ECO:0000313" key="44">
    <source>
        <dbReference type="EMBL" id="PMD57409.1"/>
    </source>
</evidence>
<evidence type="ECO:0000256" key="32">
    <source>
        <dbReference type="ARBA" id="ARBA00047426"/>
    </source>
</evidence>
<dbReference type="InterPro" id="IPR020946">
    <property type="entry name" value="Flavin_mOase-like"/>
</dbReference>
<comment type="catalytic activity">
    <reaction evidence="31">
        <text>hypotaurine + NADH + O2 + H(+) = taurine + NAD(+) + H2O</text>
        <dbReference type="Rhea" id="RHEA:74111"/>
        <dbReference type="ChEBI" id="CHEBI:15377"/>
        <dbReference type="ChEBI" id="CHEBI:15378"/>
        <dbReference type="ChEBI" id="CHEBI:15379"/>
        <dbReference type="ChEBI" id="CHEBI:57540"/>
        <dbReference type="ChEBI" id="CHEBI:57853"/>
        <dbReference type="ChEBI" id="CHEBI:57945"/>
        <dbReference type="ChEBI" id="CHEBI:507393"/>
        <dbReference type="EC" id="1.14.13.8"/>
    </reaction>
    <physiologicalReaction direction="left-to-right" evidence="31">
        <dbReference type="Rhea" id="RHEA:74112"/>
    </physiologicalReaction>
</comment>
<keyword evidence="10" id="KW-0285">Flavoprotein</keyword>
<comment type="catalytic activity">
    <reaction evidence="36">
        <text>hexan-3-one + NADPH + O2 + H(+) = ethyl butanoate + NADP(+) + H2O</text>
        <dbReference type="Rhea" id="RHEA:54844"/>
        <dbReference type="ChEBI" id="CHEBI:15377"/>
        <dbReference type="ChEBI" id="CHEBI:15378"/>
        <dbReference type="ChEBI" id="CHEBI:15379"/>
        <dbReference type="ChEBI" id="CHEBI:57783"/>
        <dbReference type="ChEBI" id="CHEBI:58349"/>
        <dbReference type="ChEBI" id="CHEBI:88764"/>
        <dbReference type="ChEBI" id="CHEBI:89891"/>
    </reaction>
    <physiologicalReaction direction="left-to-right" evidence="36">
        <dbReference type="Rhea" id="RHEA:54845"/>
    </physiologicalReaction>
</comment>
<keyword evidence="17" id="KW-0560">Oxidoreductase</keyword>
<evidence type="ECO:0000256" key="16">
    <source>
        <dbReference type="ARBA" id="ARBA00022989"/>
    </source>
</evidence>
<dbReference type="InterPro" id="IPR050346">
    <property type="entry name" value="FMO-like"/>
</dbReference>
<comment type="subcellular location">
    <subcellularLocation>
        <location evidence="2">Endoplasmic reticulum membrane</location>
        <topology evidence="2">Single-pass membrane protein</topology>
    </subcellularLocation>
    <subcellularLocation>
        <location evidence="3">Microsome membrane</location>
    </subcellularLocation>
</comment>
<dbReference type="GO" id="GO:0034899">
    <property type="term" value="F:trimethylamine monooxygenase activity"/>
    <property type="evidence" value="ECO:0007669"/>
    <property type="project" value="UniProtKB-EC"/>
</dbReference>
<comment type="catalytic activity">
    <reaction evidence="37">
        <text>hypotaurine + NADPH + O2 + H(+) = taurine + NADP(+) + H2O</text>
        <dbReference type="Rhea" id="RHEA:69819"/>
        <dbReference type="ChEBI" id="CHEBI:15377"/>
        <dbReference type="ChEBI" id="CHEBI:15378"/>
        <dbReference type="ChEBI" id="CHEBI:15379"/>
        <dbReference type="ChEBI" id="CHEBI:57783"/>
        <dbReference type="ChEBI" id="CHEBI:57853"/>
        <dbReference type="ChEBI" id="CHEBI:58349"/>
        <dbReference type="ChEBI" id="CHEBI:507393"/>
        <dbReference type="EC" id="1.14.13.8"/>
    </reaction>
    <physiologicalReaction direction="left-to-right" evidence="37">
        <dbReference type="Rhea" id="RHEA:69820"/>
    </physiologicalReaction>
</comment>
<comment type="function">
    <text evidence="29">Acts as a Baeyer-Villiger monooxygenase on a broad range of substrates. Catalyzes the insertion of an oxygen atom into a carbon-carbon bond adjacent to a carbonyl, which converts ketones to esters. Active on diverse carbonyl compounds, whereas soft nucleophiles are mostly non- or poorly reactive. In contrast with other forms of FMO it is non- or poorly active on 'classical' substrates such as drugs, pesticides, and dietary components containing soft nucleophilic heteroatoms. Able to oxidize drug molecules bearing a carbonyl group on an aliphatic chain, such as nabumetone and pentoxifylline. Also, in the absence of substrates, shows slow but yet significant NADPH oxidase activity. Acts as a positive modulator of cholesterol biosynthesis as well as glucose homeostasis, promoting metabolic aging via pleiotropic effects.</text>
</comment>
<evidence type="ECO:0000256" key="3">
    <source>
        <dbReference type="ARBA" id="ARBA00004524"/>
    </source>
</evidence>
<reference evidence="44 45" key="1">
    <citation type="submission" date="2016-04" db="EMBL/GenBank/DDBJ databases">
        <title>A degradative enzymes factory behind the ericoid mycorrhizal symbiosis.</title>
        <authorList>
            <consortium name="DOE Joint Genome Institute"/>
            <person name="Martino E."/>
            <person name="Morin E."/>
            <person name="Grelet G."/>
            <person name="Kuo A."/>
            <person name="Kohler A."/>
            <person name="Daghino S."/>
            <person name="Barry K."/>
            <person name="Choi C."/>
            <person name="Cichocki N."/>
            <person name="Clum A."/>
            <person name="Copeland A."/>
            <person name="Hainaut M."/>
            <person name="Haridas S."/>
            <person name="Labutti K."/>
            <person name="Lindquist E."/>
            <person name="Lipzen A."/>
            <person name="Khouja H.-R."/>
            <person name="Murat C."/>
            <person name="Ohm R."/>
            <person name="Olson A."/>
            <person name="Spatafora J."/>
            <person name="Veneault-Fourrey C."/>
            <person name="Henrissat B."/>
            <person name="Grigoriev I."/>
            <person name="Martin F."/>
            <person name="Perotto S."/>
        </authorList>
    </citation>
    <scope>NUCLEOTIDE SEQUENCE [LARGE SCALE GENOMIC DNA]</scope>
    <source>
        <strain evidence="44 45">E</strain>
    </source>
</reference>
<organism evidence="44 45">
    <name type="scientific">Hyaloscypha bicolor E</name>
    <dbReference type="NCBI Taxonomy" id="1095630"/>
    <lineage>
        <taxon>Eukaryota</taxon>
        <taxon>Fungi</taxon>
        <taxon>Dikarya</taxon>
        <taxon>Ascomycota</taxon>
        <taxon>Pezizomycotina</taxon>
        <taxon>Leotiomycetes</taxon>
        <taxon>Helotiales</taxon>
        <taxon>Hyaloscyphaceae</taxon>
        <taxon>Hyaloscypha</taxon>
        <taxon>Hyaloscypha bicolor</taxon>
    </lineage>
</organism>
<dbReference type="GeneID" id="36585208"/>
<evidence type="ECO:0000256" key="33">
    <source>
        <dbReference type="ARBA" id="ARBA00047574"/>
    </source>
</evidence>
<evidence type="ECO:0000256" key="1">
    <source>
        <dbReference type="ARBA" id="ARBA00001974"/>
    </source>
</evidence>
<keyword evidence="18 44" id="KW-0503">Monooxygenase</keyword>
<evidence type="ECO:0000256" key="27">
    <source>
        <dbReference type="ARBA" id="ARBA00034554"/>
    </source>
</evidence>
<dbReference type="PIRSF" id="PIRSF000332">
    <property type="entry name" value="FMO"/>
    <property type="match status" value="1"/>
</dbReference>
<dbReference type="EC" id="1.14.13.8" evidence="6"/>
<dbReference type="AlphaFoldDB" id="A0A2J6T327"/>
<comment type="catalytic activity">
    <reaction evidence="34">
        <text>sulcatone + NADPH + O2 + H(+) = 4-methylpent-3-en-1-yl acetate + NADP(+) + H2O</text>
        <dbReference type="Rhea" id="RHEA:54864"/>
        <dbReference type="ChEBI" id="CHEBI:15377"/>
        <dbReference type="ChEBI" id="CHEBI:15378"/>
        <dbReference type="ChEBI" id="CHEBI:15379"/>
        <dbReference type="ChEBI" id="CHEBI:16310"/>
        <dbReference type="ChEBI" id="CHEBI:57783"/>
        <dbReference type="ChEBI" id="CHEBI:58349"/>
        <dbReference type="ChEBI" id="CHEBI:138373"/>
    </reaction>
    <physiologicalReaction direction="left-to-right" evidence="34">
        <dbReference type="Rhea" id="RHEA:54865"/>
    </physiologicalReaction>
</comment>
<evidence type="ECO:0000256" key="39">
    <source>
        <dbReference type="ARBA" id="ARBA00048459"/>
    </source>
</evidence>
<evidence type="ECO:0000256" key="22">
    <source>
        <dbReference type="ARBA" id="ARBA00029728"/>
    </source>
</evidence>
<dbReference type="EC" id="1.14.13.148" evidence="25"/>
<evidence type="ECO:0000313" key="45">
    <source>
        <dbReference type="Proteomes" id="UP000235371"/>
    </source>
</evidence>
<dbReference type="GO" id="GO:0004499">
    <property type="term" value="F:N,N-dimethylaniline monooxygenase activity"/>
    <property type="evidence" value="ECO:0007669"/>
    <property type="project" value="InterPro"/>
</dbReference>
<dbReference type="InterPro" id="IPR000960">
    <property type="entry name" value="Flavin_mOase"/>
</dbReference>
<evidence type="ECO:0000256" key="12">
    <source>
        <dbReference type="ARBA" id="ARBA00022824"/>
    </source>
</evidence>
<evidence type="ECO:0000256" key="23">
    <source>
        <dbReference type="ARBA" id="ARBA00033213"/>
    </source>
</evidence>
<dbReference type="GO" id="GO:0050661">
    <property type="term" value="F:NADP binding"/>
    <property type="evidence" value="ECO:0007669"/>
    <property type="project" value="InterPro"/>
</dbReference>
<dbReference type="RefSeq" id="XP_024734313.1">
    <property type="nucleotide sequence ID" value="XM_024877131.1"/>
</dbReference>
<dbReference type="Pfam" id="PF00743">
    <property type="entry name" value="FMO-like"/>
    <property type="match status" value="1"/>
</dbReference>
<evidence type="ECO:0000256" key="9">
    <source>
        <dbReference type="ARBA" id="ARBA00022553"/>
    </source>
</evidence>
<evidence type="ECO:0000256" key="8">
    <source>
        <dbReference type="ARBA" id="ARBA00022481"/>
    </source>
</evidence>
<comment type="catalytic activity">
    <reaction evidence="38">
        <text>trimethylamine + NADPH + O2 = trimethylamine N-oxide + NADP(+) + H2O</text>
        <dbReference type="Rhea" id="RHEA:31979"/>
        <dbReference type="ChEBI" id="CHEBI:15377"/>
        <dbReference type="ChEBI" id="CHEBI:15379"/>
        <dbReference type="ChEBI" id="CHEBI:15724"/>
        <dbReference type="ChEBI" id="CHEBI:57783"/>
        <dbReference type="ChEBI" id="CHEBI:58349"/>
        <dbReference type="ChEBI" id="CHEBI:58389"/>
        <dbReference type="EC" id="1.14.13.148"/>
    </reaction>
    <physiologicalReaction direction="left-to-right" evidence="38">
        <dbReference type="Rhea" id="RHEA:31980"/>
    </physiologicalReaction>
</comment>
<evidence type="ECO:0000256" key="18">
    <source>
        <dbReference type="ARBA" id="ARBA00023033"/>
    </source>
</evidence>
<evidence type="ECO:0000256" key="13">
    <source>
        <dbReference type="ARBA" id="ARBA00022827"/>
    </source>
</evidence>
<protein>
    <recommendedName>
        <fullName evidence="26">Flavin-containing monooxygenase 1</fullName>
        <ecNumber evidence="25">1.14.13.148</ecNumber>
        <ecNumber evidence="6">1.14.13.8</ecNumber>
        <ecNumber evidence="5">1.6.3.1</ecNumber>
    </recommendedName>
    <alternativeName>
        <fullName evidence="28">Dimethylaniline monooxygenase [N-oxide-forming] 1</fullName>
    </alternativeName>
    <alternativeName>
        <fullName evidence="24">Dimethylaniline monooxygenase [N-oxide-forming] 5</fullName>
    </alternativeName>
    <alternativeName>
        <fullName evidence="21">Dimethylaniline oxidase 1</fullName>
    </alternativeName>
    <alternativeName>
        <fullName evidence="22">Dimethylaniline oxidase 5</fullName>
    </alternativeName>
    <alternativeName>
        <fullName evidence="7">Flavin-containing monooxygenase 5</fullName>
    </alternativeName>
    <alternativeName>
        <fullName evidence="23">NADPH oxidase</fullName>
    </alternativeName>
    <alternativeName>
        <fullName evidence="27">Trimethylamine monooxygenase</fullName>
    </alternativeName>
</protein>
<evidence type="ECO:0000256" key="24">
    <source>
        <dbReference type="ARBA" id="ARBA00033301"/>
    </source>
</evidence>
<comment type="catalytic activity">
    <reaction evidence="35">
        <text>NADPH + O2 + H(+) = H2O2 + NADP(+)</text>
        <dbReference type="Rhea" id="RHEA:11260"/>
        <dbReference type="ChEBI" id="CHEBI:15378"/>
        <dbReference type="ChEBI" id="CHEBI:15379"/>
        <dbReference type="ChEBI" id="CHEBI:16240"/>
        <dbReference type="ChEBI" id="CHEBI:57783"/>
        <dbReference type="ChEBI" id="CHEBI:58349"/>
        <dbReference type="EC" id="1.6.3.1"/>
    </reaction>
    <physiologicalReaction direction="left-to-right" evidence="35">
        <dbReference type="Rhea" id="RHEA:11261"/>
    </physiologicalReaction>
</comment>
<dbReference type="EMBL" id="KZ613847">
    <property type="protein sequence ID" value="PMD57409.1"/>
    <property type="molecule type" value="Genomic_DNA"/>
</dbReference>
<dbReference type="InterPro" id="IPR036188">
    <property type="entry name" value="FAD/NAD-bd_sf"/>
</dbReference>
<evidence type="ECO:0000256" key="20">
    <source>
        <dbReference type="ARBA" id="ARBA00023136"/>
    </source>
</evidence>
<dbReference type="GO" id="GO:0005789">
    <property type="term" value="C:endoplasmic reticulum membrane"/>
    <property type="evidence" value="ECO:0007669"/>
    <property type="project" value="UniProtKB-SubCell"/>
</dbReference>
<dbReference type="EC" id="1.6.3.1" evidence="5"/>